<keyword evidence="2" id="KW-1185">Reference proteome</keyword>
<accession>A0A2I0ILR1</accession>
<protein>
    <submittedName>
        <fullName evidence="1">Uncharacterized protein</fullName>
    </submittedName>
</protein>
<evidence type="ECO:0000313" key="1">
    <source>
        <dbReference type="EMBL" id="PKI44296.1"/>
    </source>
</evidence>
<dbReference type="Proteomes" id="UP000233551">
    <property type="component" value="Unassembled WGS sequence"/>
</dbReference>
<name>A0A2I0ILR1_PUNGR</name>
<proteinExistence type="predicted"/>
<dbReference type="AlphaFoldDB" id="A0A2I0ILR1"/>
<organism evidence="1 2">
    <name type="scientific">Punica granatum</name>
    <name type="common">Pomegranate</name>
    <dbReference type="NCBI Taxonomy" id="22663"/>
    <lineage>
        <taxon>Eukaryota</taxon>
        <taxon>Viridiplantae</taxon>
        <taxon>Streptophyta</taxon>
        <taxon>Embryophyta</taxon>
        <taxon>Tracheophyta</taxon>
        <taxon>Spermatophyta</taxon>
        <taxon>Magnoliopsida</taxon>
        <taxon>eudicotyledons</taxon>
        <taxon>Gunneridae</taxon>
        <taxon>Pentapetalae</taxon>
        <taxon>rosids</taxon>
        <taxon>malvids</taxon>
        <taxon>Myrtales</taxon>
        <taxon>Lythraceae</taxon>
        <taxon>Punica</taxon>
    </lineage>
</organism>
<gene>
    <name evidence="1" type="ORF">CRG98_035370</name>
</gene>
<comment type="caution">
    <text evidence="1">The sequence shown here is derived from an EMBL/GenBank/DDBJ whole genome shotgun (WGS) entry which is preliminary data.</text>
</comment>
<sequence length="201" mass="22829">MYLKSLRSLTLKYLPMDDQMFNGLVPSTRRLDSHALSLIDKDQKFKTIDYKRIDIKDCPGLININLETPELKRFRSCLNESDWDLLLPSIWTKNPPRSKSRAYLLVCSSRQVVPGWSCNELREFLARSSETFKSLYVWECGVREMPQEIDLSDVNGLLLTPHPTTIAVLAEVETVTGSNHGRLIGANKTQYGAKDEADAHG</sequence>
<evidence type="ECO:0000313" key="2">
    <source>
        <dbReference type="Proteomes" id="UP000233551"/>
    </source>
</evidence>
<reference evidence="1 2" key="1">
    <citation type="submission" date="2017-11" db="EMBL/GenBank/DDBJ databases">
        <title>De-novo sequencing of pomegranate (Punica granatum L.) genome.</title>
        <authorList>
            <person name="Akparov Z."/>
            <person name="Amiraslanov A."/>
            <person name="Hajiyeva S."/>
            <person name="Abbasov M."/>
            <person name="Kaur K."/>
            <person name="Hamwieh A."/>
            <person name="Solovyev V."/>
            <person name="Salamov A."/>
            <person name="Braich B."/>
            <person name="Kosarev P."/>
            <person name="Mahmoud A."/>
            <person name="Hajiyev E."/>
            <person name="Babayeva S."/>
            <person name="Izzatullayeva V."/>
            <person name="Mammadov A."/>
            <person name="Mammadov A."/>
            <person name="Sharifova S."/>
            <person name="Ojaghi J."/>
            <person name="Eynullazada K."/>
            <person name="Bayramov B."/>
            <person name="Abdulazimova A."/>
            <person name="Shahmuradov I."/>
        </authorList>
    </citation>
    <scope>NUCLEOTIDE SEQUENCE [LARGE SCALE GENOMIC DNA]</scope>
    <source>
        <strain evidence="2">cv. AG2017</strain>
        <tissue evidence="1">Leaf</tissue>
    </source>
</reference>
<dbReference type="EMBL" id="PGOL01002924">
    <property type="protein sequence ID" value="PKI44296.1"/>
    <property type="molecule type" value="Genomic_DNA"/>
</dbReference>